<protein>
    <submittedName>
        <fullName evidence="1">Class I SAM-dependent methyltransferase</fullName>
    </submittedName>
</protein>
<accession>A0A3P1SQB6</accession>
<dbReference type="CDD" id="cd02440">
    <property type="entry name" value="AdoMet_MTases"/>
    <property type="match status" value="1"/>
</dbReference>
<dbReference type="InterPro" id="IPR029063">
    <property type="entry name" value="SAM-dependent_MTases_sf"/>
</dbReference>
<name>A0A3P1SQB6_9GAMM</name>
<evidence type="ECO:0000313" key="1">
    <source>
        <dbReference type="EMBL" id="RRC99356.1"/>
    </source>
</evidence>
<proteinExistence type="predicted"/>
<dbReference type="Proteomes" id="UP000267535">
    <property type="component" value="Unassembled WGS sequence"/>
</dbReference>
<dbReference type="RefSeq" id="WP_124926194.1">
    <property type="nucleotide sequence ID" value="NZ_BMOH01000004.1"/>
</dbReference>
<dbReference type="GO" id="GO:0008168">
    <property type="term" value="F:methyltransferase activity"/>
    <property type="evidence" value="ECO:0007669"/>
    <property type="project" value="UniProtKB-KW"/>
</dbReference>
<dbReference type="EMBL" id="RQXV01000005">
    <property type="protein sequence ID" value="RRC99356.1"/>
    <property type="molecule type" value="Genomic_DNA"/>
</dbReference>
<keyword evidence="1" id="KW-0489">Methyltransferase</keyword>
<dbReference type="Pfam" id="PF13489">
    <property type="entry name" value="Methyltransf_23"/>
    <property type="match status" value="1"/>
</dbReference>
<dbReference type="SUPFAM" id="SSF53335">
    <property type="entry name" value="S-adenosyl-L-methionine-dependent methyltransferases"/>
    <property type="match status" value="1"/>
</dbReference>
<gene>
    <name evidence="1" type="ORF">EHS89_10965</name>
</gene>
<keyword evidence="2" id="KW-1185">Reference proteome</keyword>
<organism evidence="1 2">
    <name type="scientific">Amphritea balenae</name>
    <dbReference type="NCBI Taxonomy" id="452629"/>
    <lineage>
        <taxon>Bacteria</taxon>
        <taxon>Pseudomonadati</taxon>
        <taxon>Pseudomonadota</taxon>
        <taxon>Gammaproteobacteria</taxon>
        <taxon>Oceanospirillales</taxon>
        <taxon>Oceanospirillaceae</taxon>
        <taxon>Amphritea</taxon>
    </lineage>
</organism>
<keyword evidence="1" id="KW-0808">Transferase</keyword>
<sequence>MKPEQIGQAYNQIADLWDKQTFNNNNGIAQHERAIGFTDKRGAALDVGCGWNGRFIDLLLGKGFAPEGLDISGEMISRARKGHPDVTFYQDDICDWQPLKQYDFITAWDSIWHVPLDRHERVLEKIFAALAPGGVCIFSAGGLDEPSDQVDDFMGPEVYYSALGVPKLLEVIAASGCICRHLEYDQRPEVHLYLIVQKA</sequence>
<dbReference type="GO" id="GO:0032259">
    <property type="term" value="P:methylation"/>
    <property type="evidence" value="ECO:0007669"/>
    <property type="project" value="UniProtKB-KW"/>
</dbReference>
<dbReference type="OrthoDB" id="6681190at2"/>
<comment type="caution">
    <text evidence="1">The sequence shown here is derived from an EMBL/GenBank/DDBJ whole genome shotgun (WGS) entry which is preliminary data.</text>
</comment>
<dbReference type="PANTHER" id="PTHR43861">
    <property type="entry name" value="TRANS-ACONITATE 2-METHYLTRANSFERASE-RELATED"/>
    <property type="match status" value="1"/>
</dbReference>
<reference evidence="1 2" key="1">
    <citation type="submission" date="2018-11" db="EMBL/GenBank/DDBJ databases">
        <title>The draft genome sequence of Amphritea balenae JAMM 1525T.</title>
        <authorList>
            <person name="Fang Z."/>
            <person name="Zhang Y."/>
            <person name="Han X."/>
        </authorList>
    </citation>
    <scope>NUCLEOTIDE SEQUENCE [LARGE SCALE GENOMIC DNA]</scope>
    <source>
        <strain evidence="1 2">JAMM 1525</strain>
    </source>
</reference>
<dbReference type="AlphaFoldDB" id="A0A3P1SQB6"/>
<dbReference type="Gene3D" id="3.40.50.150">
    <property type="entry name" value="Vaccinia Virus protein VP39"/>
    <property type="match status" value="1"/>
</dbReference>
<evidence type="ECO:0000313" key="2">
    <source>
        <dbReference type="Proteomes" id="UP000267535"/>
    </source>
</evidence>